<keyword evidence="3" id="KW-0804">Transcription</keyword>
<dbReference type="Pfam" id="PF13656">
    <property type="entry name" value="RNA_pol_L_2"/>
    <property type="match status" value="1"/>
</dbReference>
<dbReference type="PANTHER" id="PTHR13946:SF16">
    <property type="entry name" value="DNA-DIRECTED RNA POLYMERASE II SUBUNIT RPB11"/>
    <property type="match status" value="1"/>
</dbReference>
<dbReference type="OrthoDB" id="10248581at2759"/>
<dbReference type="InterPro" id="IPR009025">
    <property type="entry name" value="RBP11-like_dimer"/>
</dbReference>
<evidence type="ECO:0000313" key="7">
    <source>
        <dbReference type="EMBL" id="OCH86798.1"/>
    </source>
</evidence>
<evidence type="ECO:0000256" key="3">
    <source>
        <dbReference type="ARBA" id="ARBA00023163"/>
    </source>
</evidence>
<dbReference type="InterPro" id="IPR022905">
    <property type="entry name" value="Rpo11-like"/>
</dbReference>
<dbReference type="SUPFAM" id="SSF55257">
    <property type="entry name" value="RBP11-like subunits of RNA polymerase"/>
    <property type="match status" value="1"/>
</dbReference>
<evidence type="ECO:0000313" key="8">
    <source>
        <dbReference type="Proteomes" id="UP000250043"/>
    </source>
</evidence>
<keyword evidence="8" id="KW-1185">Reference proteome</keyword>
<evidence type="ECO:0000256" key="2">
    <source>
        <dbReference type="ARBA" id="ARBA00022478"/>
    </source>
</evidence>
<name>A0A8E2AM84_9APHY</name>
<dbReference type="Gene3D" id="3.30.1360.10">
    <property type="entry name" value="RNA polymerase, RBP11-like subunit"/>
    <property type="match status" value="1"/>
</dbReference>
<evidence type="ECO:0000256" key="1">
    <source>
        <dbReference type="ARBA" id="ARBA00004123"/>
    </source>
</evidence>
<dbReference type="GO" id="GO:0046983">
    <property type="term" value="F:protein dimerization activity"/>
    <property type="evidence" value="ECO:0007669"/>
    <property type="project" value="InterPro"/>
</dbReference>
<protein>
    <submittedName>
        <fullName evidence="7">RBP11-like subunits of RNA polymerase</fullName>
    </submittedName>
</protein>
<dbReference type="AlphaFoldDB" id="A0A8E2AM84"/>
<dbReference type="InterPro" id="IPR037685">
    <property type="entry name" value="RBP11"/>
</dbReference>
<dbReference type="CDD" id="cd06926">
    <property type="entry name" value="RNAP_II_RPB11"/>
    <property type="match status" value="1"/>
</dbReference>
<sequence>MNAPPRYELFVLEEGEKPVEVIEDTKIPNAATIKVVKQDHTLGNMLRAQLLQMPEVLFAGYKVPHPLQPYFLIKIQTDGSVTPSAALEQACTKLIGTLASLEQKFKREFSFGHVGGRIMEDAYGNAMNPNPWSEGRDYLDY</sequence>
<organism evidence="7 8">
    <name type="scientific">Obba rivulosa</name>
    <dbReference type="NCBI Taxonomy" id="1052685"/>
    <lineage>
        <taxon>Eukaryota</taxon>
        <taxon>Fungi</taxon>
        <taxon>Dikarya</taxon>
        <taxon>Basidiomycota</taxon>
        <taxon>Agaricomycotina</taxon>
        <taxon>Agaricomycetes</taxon>
        <taxon>Polyporales</taxon>
        <taxon>Gelatoporiaceae</taxon>
        <taxon>Obba</taxon>
    </lineage>
</organism>
<keyword evidence="4" id="KW-0539">Nucleus</keyword>
<dbReference type="GO" id="GO:0003899">
    <property type="term" value="F:DNA-directed RNA polymerase activity"/>
    <property type="evidence" value="ECO:0007669"/>
    <property type="project" value="InterPro"/>
</dbReference>
<feature type="domain" description="DNA-directed RNA polymerase RBP11-like dimerisation" evidence="6">
    <location>
        <begin position="30"/>
        <end position="103"/>
    </location>
</feature>
<evidence type="ECO:0000256" key="5">
    <source>
        <dbReference type="ARBA" id="ARBA00025751"/>
    </source>
</evidence>
<evidence type="ECO:0000259" key="6">
    <source>
        <dbReference type="Pfam" id="PF13656"/>
    </source>
</evidence>
<gene>
    <name evidence="7" type="ORF">OBBRIDRAFT_796809</name>
</gene>
<dbReference type="GO" id="GO:0005665">
    <property type="term" value="C:RNA polymerase II, core complex"/>
    <property type="evidence" value="ECO:0007669"/>
    <property type="project" value="InterPro"/>
</dbReference>
<dbReference type="EMBL" id="KV722511">
    <property type="protein sequence ID" value="OCH86798.1"/>
    <property type="molecule type" value="Genomic_DNA"/>
</dbReference>
<comment type="similarity">
    <text evidence="5">Belongs to the archaeal Rpo11/eukaryotic RPB11/RPC19 RNA polymerase subunit family.</text>
</comment>
<reference evidence="7 8" key="1">
    <citation type="submission" date="2016-07" db="EMBL/GenBank/DDBJ databases">
        <title>Draft genome of the white-rot fungus Obba rivulosa 3A-2.</title>
        <authorList>
            <consortium name="DOE Joint Genome Institute"/>
            <person name="Miettinen O."/>
            <person name="Riley R."/>
            <person name="Acob R."/>
            <person name="Barry K."/>
            <person name="Cullen D."/>
            <person name="De Vries R."/>
            <person name="Hainaut M."/>
            <person name="Hatakka A."/>
            <person name="Henrissat B."/>
            <person name="Hilden K."/>
            <person name="Kuo R."/>
            <person name="Labutti K."/>
            <person name="Lipzen A."/>
            <person name="Makela M.R."/>
            <person name="Sandor L."/>
            <person name="Spatafora J.W."/>
            <person name="Grigoriev I.V."/>
            <person name="Hibbett D.S."/>
        </authorList>
    </citation>
    <scope>NUCLEOTIDE SEQUENCE [LARGE SCALE GENOMIC DNA]</scope>
    <source>
        <strain evidence="7 8">3A-2</strain>
    </source>
</reference>
<dbReference type="HAMAP" id="MF_00261">
    <property type="entry name" value="RNApol_arch_Rpo11"/>
    <property type="match status" value="1"/>
</dbReference>
<dbReference type="PANTHER" id="PTHR13946">
    <property type="entry name" value="DNA-DIRECTED RNA POLYMERASE I,II,III"/>
    <property type="match status" value="1"/>
</dbReference>
<dbReference type="InterPro" id="IPR036603">
    <property type="entry name" value="RBP11-like"/>
</dbReference>
<dbReference type="GO" id="GO:0006366">
    <property type="term" value="P:transcription by RNA polymerase II"/>
    <property type="evidence" value="ECO:0007669"/>
    <property type="project" value="InterPro"/>
</dbReference>
<comment type="subcellular location">
    <subcellularLocation>
        <location evidence="1">Nucleus</location>
    </subcellularLocation>
</comment>
<accession>A0A8E2AM84</accession>
<proteinExistence type="inferred from homology"/>
<dbReference type="Proteomes" id="UP000250043">
    <property type="component" value="Unassembled WGS sequence"/>
</dbReference>
<keyword evidence="2" id="KW-0240">DNA-directed RNA polymerase</keyword>
<evidence type="ECO:0000256" key="4">
    <source>
        <dbReference type="ARBA" id="ARBA00023242"/>
    </source>
</evidence>